<keyword evidence="1" id="KW-0812">Transmembrane</keyword>
<evidence type="ECO:0008006" key="4">
    <source>
        <dbReference type="Google" id="ProtNLM"/>
    </source>
</evidence>
<accession>A0ABQ3S8D6</accession>
<dbReference type="RefSeq" id="WP_189925736.1">
    <property type="nucleotide sequence ID" value="NZ_BMSI01000012.1"/>
</dbReference>
<dbReference type="EMBL" id="BNEB01000005">
    <property type="protein sequence ID" value="GHI64392.1"/>
    <property type="molecule type" value="Genomic_DNA"/>
</dbReference>
<name>A0ABQ3S8D6_9ACTN</name>
<protein>
    <recommendedName>
        <fullName evidence="4">Integral membrane protein</fullName>
    </recommendedName>
</protein>
<evidence type="ECO:0000313" key="3">
    <source>
        <dbReference type="Proteomes" id="UP000649259"/>
    </source>
</evidence>
<comment type="caution">
    <text evidence="2">The sequence shown here is derived from an EMBL/GenBank/DDBJ whole genome shotgun (WGS) entry which is preliminary data.</text>
</comment>
<gene>
    <name evidence="2" type="ORF">Saso_60420</name>
</gene>
<feature type="transmembrane region" description="Helical" evidence="1">
    <location>
        <begin position="314"/>
        <end position="333"/>
    </location>
</feature>
<keyword evidence="3" id="KW-1185">Reference proteome</keyword>
<sequence length="428" mass="45561">MTESGVPDDADLAALRGRIAALEAERAARPTHHRVRSVVAVVLIVLGCVLAPLGVVAAWTSSIVGDTDRYVATVRPLAADKDIQNAAANRVTNALMERLDLTALLQDAAPAQRPLLEKALGKLGPSLENAVRSFVHDKAQAVVASDAFQTIWTDANRRIHSAVDKALTGSGGGAVKIENDTVTLDLAPVVDQVKQRLVDSGMTVAGKIPEIHTDFTVVESQDIGKVKTYFRVLQLVGFWLPVISVLLVAAGVLVSAHRRRVLIVAALCFAFATLLLGVALTVFRVVYLDALPAGVSQPAAGSLYDTLTRFLRTSVRSVVALCVVIALAAWLTGPGRHAALVRRLWHSGIGAVRATADHAGMRTGPVGPFIDRYRTWITWILAAGAVLAFVLWPYPTGWVVVGLALALLFALAIVDFLATRTGRKDSPA</sequence>
<proteinExistence type="predicted"/>
<feature type="transmembrane region" description="Helical" evidence="1">
    <location>
        <begin position="376"/>
        <end position="392"/>
    </location>
</feature>
<evidence type="ECO:0000256" key="1">
    <source>
        <dbReference type="SAM" id="Phobius"/>
    </source>
</evidence>
<feature type="transmembrane region" description="Helical" evidence="1">
    <location>
        <begin position="232"/>
        <end position="254"/>
    </location>
</feature>
<organism evidence="2 3">
    <name type="scientific">Streptomyces asoensis</name>
    <dbReference type="NCBI Taxonomy" id="249586"/>
    <lineage>
        <taxon>Bacteria</taxon>
        <taxon>Bacillati</taxon>
        <taxon>Actinomycetota</taxon>
        <taxon>Actinomycetes</taxon>
        <taxon>Kitasatosporales</taxon>
        <taxon>Streptomycetaceae</taxon>
        <taxon>Streptomyces</taxon>
    </lineage>
</organism>
<feature type="transmembrane region" description="Helical" evidence="1">
    <location>
        <begin position="398"/>
        <end position="418"/>
    </location>
</feature>
<keyword evidence="1" id="KW-1133">Transmembrane helix</keyword>
<dbReference type="Proteomes" id="UP000649259">
    <property type="component" value="Unassembled WGS sequence"/>
</dbReference>
<reference evidence="3" key="1">
    <citation type="submission" date="2023-07" db="EMBL/GenBank/DDBJ databases">
        <title>Whole genome shotgun sequence of Streptomyces cacaoi subsp. asoensis NBRC 13813.</title>
        <authorList>
            <person name="Komaki H."/>
            <person name="Tamura T."/>
        </authorList>
    </citation>
    <scope>NUCLEOTIDE SEQUENCE [LARGE SCALE GENOMIC DNA]</scope>
    <source>
        <strain evidence="3">NBRC 13813</strain>
    </source>
</reference>
<feature type="transmembrane region" description="Helical" evidence="1">
    <location>
        <begin position="38"/>
        <end position="59"/>
    </location>
</feature>
<evidence type="ECO:0000313" key="2">
    <source>
        <dbReference type="EMBL" id="GHI64392.1"/>
    </source>
</evidence>
<dbReference type="GeneID" id="91473846"/>
<feature type="transmembrane region" description="Helical" evidence="1">
    <location>
        <begin position="261"/>
        <end position="287"/>
    </location>
</feature>
<keyword evidence="1" id="KW-0472">Membrane</keyword>